<proteinExistence type="predicted"/>
<protein>
    <submittedName>
        <fullName evidence="1">Uncharacterized protein</fullName>
    </submittedName>
</protein>
<dbReference type="RefSeq" id="WP_139037884.1">
    <property type="nucleotide sequence ID" value="NZ_VDDA01000011.1"/>
</dbReference>
<keyword evidence="2" id="KW-1185">Reference proteome</keyword>
<evidence type="ECO:0000313" key="2">
    <source>
        <dbReference type="Proteomes" id="UP000305267"/>
    </source>
</evidence>
<organism evidence="1 2">
    <name type="scientific">Methylobacterium terricola</name>
    <dbReference type="NCBI Taxonomy" id="2583531"/>
    <lineage>
        <taxon>Bacteria</taxon>
        <taxon>Pseudomonadati</taxon>
        <taxon>Pseudomonadota</taxon>
        <taxon>Alphaproteobacteria</taxon>
        <taxon>Hyphomicrobiales</taxon>
        <taxon>Methylobacteriaceae</taxon>
        <taxon>Methylobacterium</taxon>
    </lineage>
</organism>
<dbReference type="Proteomes" id="UP000305267">
    <property type="component" value="Unassembled WGS sequence"/>
</dbReference>
<reference evidence="1 2" key="1">
    <citation type="submission" date="2019-06" db="EMBL/GenBank/DDBJ databases">
        <title>Genome of Methylobacterium sp. 17Sr1-39.</title>
        <authorList>
            <person name="Seo T."/>
        </authorList>
    </citation>
    <scope>NUCLEOTIDE SEQUENCE [LARGE SCALE GENOMIC DNA]</scope>
    <source>
        <strain evidence="1 2">17Sr1-39</strain>
    </source>
</reference>
<evidence type="ECO:0000313" key="1">
    <source>
        <dbReference type="EMBL" id="TNC10831.1"/>
    </source>
</evidence>
<sequence length="133" mass="14797">MPDEANLRTELREMNAELGDVKISVARIEESTKESNRRLESIENEIKHDLKTIRMAMQAIPMLKDKIDGNTAEIAALKTSKADADDLAALKKRVDVMEEKVQQIIWRTLSAVGVAVLTYVAQKLGITIPGLKP</sequence>
<comment type="caution">
    <text evidence="1">The sequence shown here is derived from an EMBL/GenBank/DDBJ whole genome shotgun (WGS) entry which is preliminary data.</text>
</comment>
<name>A0A5C4LDL7_9HYPH</name>
<dbReference type="AlphaFoldDB" id="A0A5C4LDL7"/>
<accession>A0A5C4LDL7</accession>
<gene>
    <name evidence="1" type="ORF">FF100_22025</name>
</gene>
<dbReference type="EMBL" id="VDDA01000011">
    <property type="protein sequence ID" value="TNC10831.1"/>
    <property type="molecule type" value="Genomic_DNA"/>
</dbReference>